<feature type="compositionally biased region" description="Basic and acidic residues" evidence="1">
    <location>
        <begin position="256"/>
        <end position="269"/>
    </location>
</feature>
<feature type="compositionally biased region" description="Polar residues" evidence="1">
    <location>
        <begin position="278"/>
        <end position="287"/>
    </location>
</feature>
<evidence type="ECO:0000313" key="3">
    <source>
        <dbReference type="Proteomes" id="UP001208570"/>
    </source>
</evidence>
<organism evidence="2 3">
    <name type="scientific">Paralvinella palmiformis</name>
    <dbReference type="NCBI Taxonomy" id="53620"/>
    <lineage>
        <taxon>Eukaryota</taxon>
        <taxon>Metazoa</taxon>
        <taxon>Spiralia</taxon>
        <taxon>Lophotrochozoa</taxon>
        <taxon>Annelida</taxon>
        <taxon>Polychaeta</taxon>
        <taxon>Sedentaria</taxon>
        <taxon>Canalipalpata</taxon>
        <taxon>Terebellida</taxon>
        <taxon>Terebelliformia</taxon>
        <taxon>Alvinellidae</taxon>
        <taxon>Paralvinella</taxon>
    </lineage>
</organism>
<feature type="region of interest" description="Disordered" evidence="1">
    <location>
        <begin position="253"/>
        <end position="287"/>
    </location>
</feature>
<keyword evidence="3" id="KW-1185">Reference proteome</keyword>
<dbReference type="EMBL" id="JAODUP010000885">
    <property type="protein sequence ID" value="KAK2143032.1"/>
    <property type="molecule type" value="Genomic_DNA"/>
</dbReference>
<dbReference type="Proteomes" id="UP001208570">
    <property type="component" value="Unassembled WGS sequence"/>
</dbReference>
<evidence type="ECO:0000256" key="1">
    <source>
        <dbReference type="SAM" id="MobiDB-lite"/>
    </source>
</evidence>
<feature type="compositionally biased region" description="Low complexity" evidence="1">
    <location>
        <begin position="191"/>
        <end position="208"/>
    </location>
</feature>
<feature type="region of interest" description="Disordered" evidence="1">
    <location>
        <begin position="330"/>
        <end position="374"/>
    </location>
</feature>
<feature type="region of interest" description="Disordered" evidence="1">
    <location>
        <begin position="99"/>
        <end position="155"/>
    </location>
</feature>
<feature type="region of interest" description="Disordered" evidence="1">
    <location>
        <begin position="189"/>
        <end position="226"/>
    </location>
</feature>
<comment type="caution">
    <text evidence="2">The sequence shown here is derived from an EMBL/GenBank/DDBJ whole genome shotgun (WGS) entry which is preliminary data.</text>
</comment>
<evidence type="ECO:0000313" key="2">
    <source>
        <dbReference type="EMBL" id="KAK2143032.1"/>
    </source>
</evidence>
<reference evidence="2" key="1">
    <citation type="journal article" date="2023" name="Mol. Biol. Evol.">
        <title>Third-Generation Sequencing Reveals the Adaptive Role of the Epigenome in Three Deep-Sea Polychaetes.</title>
        <authorList>
            <person name="Perez M."/>
            <person name="Aroh O."/>
            <person name="Sun Y."/>
            <person name="Lan Y."/>
            <person name="Juniper S.K."/>
            <person name="Young C.R."/>
            <person name="Angers B."/>
            <person name="Qian P.Y."/>
        </authorList>
    </citation>
    <scope>NUCLEOTIDE SEQUENCE</scope>
    <source>
        <strain evidence="2">P08H-3</strain>
    </source>
</reference>
<accession>A0AAD9MRG4</accession>
<name>A0AAD9MRG4_9ANNE</name>
<sequence>MDHPHNPRASYMALPSAKACYGSLNPLSKREGLAWSDKTDRHPRWRGTDTCLHQARVASSRHYYHLARFQNDERSGAIGVRDQRSKYVPYSAAVFESLHSDVTPPETTSSRSEAEVRADMSCGELPPIPNRTGSAKSRRSSRDSSSGGHPVKPSVFRYEKTPLLSASSNVLIEGVQTTGSGRPAIKRAHISAPSNGSSSPSQQSTNPGHPCCQKSEKSQKSQLSRAKSWCATESNAEQSPRLETLFEKNGMISGSYDRKSTAHLADRNKPPRARLRSQAAQTTSSMTVGMRSLSNSVSNLSKTSDTNTWRTTRQTNYMPTNRNKTALQNAHKFKSEQNLTSVGAPARRPEARTSLASKPQQPGGAQDKRINNNKNYKVKTLRSIRSQPQMHVNTVAPSDDNLTTQNLKNIDGQLEDSGSDSDSERNQRIQDWLLGTEQADLPESQEVIVEEKPKQTDTAIHIVYDKD</sequence>
<gene>
    <name evidence="2" type="ORF">LSH36_885g00052</name>
</gene>
<dbReference type="AlphaFoldDB" id="A0AAD9MRG4"/>
<proteinExistence type="predicted"/>
<protein>
    <submittedName>
        <fullName evidence="2">Uncharacterized protein</fullName>
    </submittedName>
</protein>